<feature type="coiled-coil region" evidence="1">
    <location>
        <begin position="721"/>
        <end position="755"/>
    </location>
</feature>
<comment type="caution">
    <text evidence="2">The sequence shown here is derived from an EMBL/GenBank/DDBJ whole genome shotgun (WGS) entry which is preliminary data.</text>
</comment>
<evidence type="ECO:0000256" key="1">
    <source>
        <dbReference type="SAM" id="Coils"/>
    </source>
</evidence>
<dbReference type="OrthoDB" id="324121at2759"/>
<sequence>MLKLFGRVSRSVSGYISSDSEIRQSPHLRGIIVRSLPKKHSAQEVSSILSEMFSLAKIDLKVDVQGKPAYAILRYEHEKDAKQTLKNPEVNLLGKKSFISSIEGFMALSPALGSGHDARRVIALNVPHSWSKDKVYSIFSQIGNIMSLELPLDYDCPINVADGEKIYKEIMGLEPIDLTLVHQSGFQPHNLIADFREYVLSEIASIQQLLNFKGNNASVIVDQLAELWRKIRKFKDLLGVAPSEVEEKINSAFSNKLVKAELTEVKNMVADDFTKLIDEYYLIKGYAKITFATREQAERAIGLSLVLYHNEDKIQVYFDRDFPDYFYNTRLVAEARLREMFKLKSMVLDTQYFDLKVKHHVDLFNTKMGNYLNLKNKYLGQDGQGDPLINQVVRTELENKDMVSGIEGIDNYGSQRRNIFFNNKDRVMPKNYFSSSDDCFEIDRKEKRLPGTTRLYDKLQDYTKKLKKSFIIDLNDMATKSEDIKLYGLLPEAQFPPEYPPTRLWSSSNEKIKARQLLMGYEEFFHEKIPDSVYEDPNLKFKTEHGEFPNSKYVYEPPYDHLKTPSEHFNKDKRKVTMKKLREKIRNINVEDIQNLESNIMIEQGEEEVKILEKANDMKIFTDDEENAKFMTEAKEFIKSIPNIDDKEIDMHRSVIEKIGPDLVMKMNQTRTKKFKYDGEDVDKYVKNLNKTKGFDAKYSKNDVGETIVHVVCEPKYNVNYEEIKMLFDKYESQVEEAENENSIEIDEEDQEKLQRFLDLDISAKNLFEELLSQVAEKKLKMKFDESVDLEQIHKWGQFTPMVNDFLDKIDGGNTMYDFTDAVFQSKKKE</sequence>
<reference evidence="2 3" key="1">
    <citation type="submission" date="2016-11" db="EMBL/GenBank/DDBJ databases">
        <title>The macronuclear genome of Stentor coeruleus: a giant cell with tiny introns.</title>
        <authorList>
            <person name="Slabodnick M."/>
            <person name="Ruby J.G."/>
            <person name="Reiff S.B."/>
            <person name="Swart E.C."/>
            <person name="Gosai S."/>
            <person name="Prabakaran S."/>
            <person name="Witkowska E."/>
            <person name="Larue G.E."/>
            <person name="Fisher S."/>
            <person name="Freeman R.M."/>
            <person name="Gunawardena J."/>
            <person name="Chu W."/>
            <person name="Stover N.A."/>
            <person name="Gregory B.D."/>
            <person name="Nowacki M."/>
            <person name="Derisi J."/>
            <person name="Roy S.W."/>
            <person name="Marshall W.F."/>
            <person name="Sood P."/>
        </authorList>
    </citation>
    <scope>NUCLEOTIDE SEQUENCE [LARGE SCALE GENOMIC DNA]</scope>
    <source>
        <strain evidence="2">WM001</strain>
    </source>
</reference>
<evidence type="ECO:0000313" key="3">
    <source>
        <dbReference type="Proteomes" id="UP000187209"/>
    </source>
</evidence>
<dbReference type="Proteomes" id="UP000187209">
    <property type="component" value="Unassembled WGS sequence"/>
</dbReference>
<dbReference type="GO" id="GO:0003676">
    <property type="term" value="F:nucleic acid binding"/>
    <property type="evidence" value="ECO:0007669"/>
    <property type="project" value="InterPro"/>
</dbReference>
<dbReference type="EMBL" id="MPUH01000799">
    <property type="protein sequence ID" value="OMJ73735.1"/>
    <property type="molecule type" value="Genomic_DNA"/>
</dbReference>
<keyword evidence="1" id="KW-0175">Coiled coil</keyword>
<evidence type="ECO:0000313" key="2">
    <source>
        <dbReference type="EMBL" id="OMJ73735.1"/>
    </source>
</evidence>
<accession>A0A1R2BAM7</accession>
<proteinExistence type="predicted"/>
<evidence type="ECO:0008006" key="4">
    <source>
        <dbReference type="Google" id="ProtNLM"/>
    </source>
</evidence>
<dbReference type="InterPro" id="IPR035979">
    <property type="entry name" value="RBD_domain_sf"/>
</dbReference>
<dbReference type="AlphaFoldDB" id="A0A1R2BAM7"/>
<protein>
    <recommendedName>
        <fullName evidence="4">RRM domain-containing protein</fullName>
    </recommendedName>
</protein>
<name>A0A1R2BAM7_9CILI</name>
<organism evidence="2 3">
    <name type="scientific">Stentor coeruleus</name>
    <dbReference type="NCBI Taxonomy" id="5963"/>
    <lineage>
        <taxon>Eukaryota</taxon>
        <taxon>Sar</taxon>
        <taxon>Alveolata</taxon>
        <taxon>Ciliophora</taxon>
        <taxon>Postciliodesmatophora</taxon>
        <taxon>Heterotrichea</taxon>
        <taxon>Heterotrichida</taxon>
        <taxon>Stentoridae</taxon>
        <taxon>Stentor</taxon>
    </lineage>
</organism>
<gene>
    <name evidence="2" type="ORF">SteCoe_27505</name>
</gene>
<keyword evidence="3" id="KW-1185">Reference proteome</keyword>
<dbReference type="SUPFAM" id="SSF54928">
    <property type="entry name" value="RNA-binding domain, RBD"/>
    <property type="match status" value="1"/>
</dbReference>